<name>A0ABV1KUG2_9BACL</name>
<dbReference type="PROSITE" id="PS01034">
    <property type="entry name" value="GH16_1"/>
    <property type="match status" value="1"/>
</dbReference>
<dbReference type="InterPro" id="IPR013320">
    <property type="entry name" value="ConA-like_dom_sf"/>
</dbReference>
<keyword evidence="6 13" id="KW-0378">Hydrolase</keyword>
<comment type="similarity">
    <text evidence="2">Belongs to the glycosyl hydrolase 16 family.</text>
</comment>
<comment type="catalytic activity">
    <reaction evidence="1">
        <text>Hydrolysis of (1-&gt;4)-beta-D-glucosidic linkages in beta-D-glucans containing (1-&gt;3)- and (1-&gt;4)-bonds.</text>
        <dbReference type="EC" id="3.2.1.73"/>
    </reaction>
</comment>
<keyword evidence="7" id="KW-0326">Glycosidase</keyword>
<dbReference type="InterPro" id="IPR008264">
    <property type="entry name" value="Beta_glucanase"/>
</dbReference>
<dbReference type="PROSITE" id="PS51762">
    <property type="entry name" value="GH16_2"/>
    <property type="match status" value="1"/>
</dbReference>
<dbReference type="InterPro" id="IPR008263">
    <property type="entry name" value="GH16_AS"/>
</dbReference>
<evidence type="ECO:0000259" key="12">
    <source>
        <dbReference type="PROSITE" id="PS51762"/>
    </source>
</evidence>
<evidence type="ECO:0000313" key="14">
    <source>
        <dbReference type="Proteomes" id="UP001493487"/>
    </source>
</evidence>
<dbReference type="GO" id="GO:0016787">
    <property type="term" value="F:hydrolase activity"/>
    <property type="evidence" value="ECO:0007669"/>
    <property type="project" value="UniProtKB-KW"/>
</dbReference>
<evidence type="ECO:0000256" key="9">
    <source>
        <dbReference type="ARBA" id="ARBA00029771"/>
    </source>
</evidence>
<gene>
    <name evidence="13" type="ORF">QJS35_15050</name>
</gene>
<feature type="domain" description="GH16" evidence="12">
    <location>
        <begin position="29"/>
        <end position="268"/>
    </location>
</feature>
<dbReference type="EMBL" id="JASKHM010000008">
    <property type="protein sequence ID" value="MEQ4483711.1"/>
    <property type="molecule type" value="Genomic_DNA"/>
</dbReference>
<evidence type="ECO:0000256" key="6">
    <source>
        <dbReference type="ARBA" id="ARBA00022801"/>
    </source>
</evidence>
<dbReference type="RefSeq" id="WP_232186118.1">
    <property type="nucleotide sequence ID" value="NZ_JAIOAP010000007.1"/>
</dbReference>
<dbReference type="InterPro" id="IPR002037">
    <property type="entry name" value="Glyco_hydro_8"/>
</dbReference>
<comment type="caution">
    <text evidence="13">The sequence shown here is derived from an EMBL/GenBank/DDBJ whole genome shotgun (WGS) entry which is preliminary data.</text>
</comment>
<reference evidence="13 14" key="1">
    <citation type="journal article" date="2023" name="Genome Announc.">
        <title>Pan-Genome Analyses of the Genus Cohnella and Proposal of the Novel Species Cohnella silvisoli sp. nov., Isolated from Forest Soil.</title>
        <authorList>
            <person name="Wang C."/>
            <person name="Mao L."/>
            <person name="Bao G."/>
            <person name="Zhu H."/>
        </authorList>
    </citation>
    <scope>NUCLEOTIDE SEQUENCE [LARGE SCALE GENOMIC DNA]</scope>
    <source>
        <strain evidence="13 14">NL03-T5-1</strain>
    </source>
</reference>
<dbReference type="NCBIfam" id="NF047856">
    <property type="entry name" value="BGlucanaseBglS"/>
    <property type="match status" value="1"/>
</dbReference>
<evidence type="ECO:0000256" key="10">
    <source>
        <dbReference type="ARBA" id="ARBA00031665"/>
    </source>
</evidence>
<evidence type="ECO:0000256" key="7">
    <source>
        <dbReference type="ARBA" id="ARBA00023295"/>
    </source>
</evidence>
<dbReference type="CDD" id="cd02175">
    <property type="entry name" value="GH16_lichenase"/>
    <property type="match status" value="1"/>
</dbReference>
<dbReference type="InterPro" id="IPR044791">
    <property type="entry name" value="Beta-glucanase/XTH"/>
</dbReference>
<dbReference type="SUPFAM" id="SSF49899">
    <property type="entry name" value="Concanavalin A-like lectins/glucanases"/>
    <property type="match status" value="1"/>
</dbReference>
<dbReference type="Gene3D" id="2.60.120.200">
    <property type="match status" value="1"/>
</dbReference>
<dbReference type="SUPFAM" id="SSF48208">
    <property type="entry name" value="Six-hairpin glycosidases"/>
    <property type="match status" value="1"/>
</dbReference>
<proteinExistence type="inferred from homology"/>
<evidence type="ECO:0000256" key="3">
    <source>
        <dbReference type="ARBA" id="ARBA00009209"/>
    </source>
</evidence>
<organism evidence="13 14">
    <name type="scientific">Cohnella silvisoli</name>
    <dbReference type="NCBI Taxonomy" id="2873699"/>
    <lineage>
        <taxon>Bacteria</taxon>
        <taxon>Bacillati</taxon>
        <taxon>Bacillota</taxon>
        <taxon>Bacilli</taxon>
        <taxon>Bacillales</taxon>
        <taxon>Paenibacillaceae</taxon>
        <taxon>Cohnella</taxon>
    </lineage>
</organism>
<dbReference type="Pfam" id="PF00722">
    <property type="entry name" value="Glyco_hydro_16"/>
    <property type="match status" value="1"/>
</dbReference>
<evidence type="ECO:0000256" key="11">
    <source>
        <dbReference type="SAM" id="SignalP"/>
    </source>
</evidence>
<evidence type="ECO:0000256" key="4">
    <source>
        <dbReference type="ARBA" id="ARBA00012690"/>
    </source>
</evidence>
<keyword evidence="14" id="KW-1185">Reference proteome</keyword>
<dbReference type="Pfam" id="PF01270">
    <property type="entry name" value="Glyco_hydro_8"/>
    <property type="match status" value="1"/>
</dbReference>
<evidence type="ECO:0000256" key="1">
    <source>
        <dbReference type="ARBA" id="ARBA00000481"/>
    </source>
</evidence>
<sequence>MMLFQKKKNKLNLVPFFLAILLAVAVPLAAFTETTANAAAGNAAGGFSEELNSANSQLWSSSNGWANGDDFGNGWRADHVEFGNGIMALRLDDQSCPSGCSSKSYASGEYATNNKYSYGRVETRMKVAKGDGLVTSLFTYSGPTQDTKNDEIDIEILGKDTTKLETNYFTNGDGEHSTVIDLGFDAAENFHDYAFEWSPVAIKWYVDGVLVHTETGQRGPLPTVPGNIMVNLWSGSGAAEQWTNPFVYSGTPICAYYDSIKFTPADEMQTMRPFPQHTKYVKGAIKPNYVTQQQLDNDVSKKYDEWKNTYLKKHPKKSDQYYVFYNLENVATPANAVSCSEGHGYGMMITALMAGYDSRAKEYFDGLYRFYKAHPSINNSALMAWQQMITSDGNIIDTPESDSDNGNRSATDGDMDIAYGLLLADKQWGSSGKINYRSEAKAVINAIMAKDINHSQWNLKFGDWVDDSDADYGTATRPSDFMLSHLKVFQKVSGDGNWARVSDKTYRIISSIASRYSPSTGLLPDFVVLKNGNYTPSPANLLETDRDGYFSWNAARTPWRIPIDYLISGDVRALKQIKTMNKWIQSKTKGDPKKIMSGYKLNGTDLKDNEGTIAYSGPFAVSAMVESGNQKWLNTLWKELVNSPTSSNTYYGNSIRLLSMITVSGNWWTP</sequence>
<comment type="similarity">
    <text evidence="3">Belongs to the glycosyl hydrolase 8 (cellulase D) family.</text>
</comment>
<accession>A0ABV1KUG2</accession>
<dbReference type="EC" id="3.2.1.73" evidence="4"/>
<dbReference type="InterPro" id="IPR008928">
    <property type="entry name" value="6-hairpin_glycosidase_sf"/>
</dbReference>
<dbReference type="Proteomes" id="UP001493487">
    <property type="component" value="Unassembled WGS sequence"/>
</dbReference>
<evidence type="ECO:0000256" key="5">
    <source>
        <dbReference type="ARBA" id="ARBA00014569"/>
    </source>
</evidence>
<feature type="signal peptide" evidence="11">
    <location>
        <begin position="1"/>
        <end position="38"/>
    </location>
</feature>
<dbReference type="PRINTS" id="PR00737">
    <property type="entry name" value="GLHYDRLASE16"/>
</dbReference>
<protein>
    <recommendedName>
        <fullName evidence="5">Beta-glucanase</fullName>
        <ecNumber evidence="4">3.2.1.73</ecNumber>
    </recommendedName>
    <alternativeName>
        <fullName evidence="10">1,3-1,4-beta-D-glucan 4-glucanohydrolase</fullName>
    </alternativeName>
    <alternativeName>
        <fullName evidence="9">Endo-beta-1,3-1,4 glucanase</fullName>
    </alternativeName>
    <alternativeName>
        <fullName evidence="8">Lichenase</fullName>
    </alternativeName>
</protein>
<feature type="chain" id="PRO_5046553682" description="Beta-glucanase" evidence="11">
    <location>
        <begin position="39"/>
        <end position="670"/>
    </location>
</feature>
<dbReference type="InterPro" id="IPR000757">
    <property type="entry name" value="Beta-glucanase-like"/>
</dbReference>
<keyword evidence="11" id="KW-0732">Signal</keyword>
<dbReference type="Gene3D" id="1.50.10.10">
    <property type="match status" value="1"/>
</dbReference>
<evidence type="ECO:0000313" key="13">
    <source>
        <dbReference type="EMBL" id="MEQ4483711.1"/>
    </source>
</evidence>
<evidence type="ECO:0000256" key="8">
    <source>
        <dbReference type="ARBA" id="ARBA00029722"/>
    </source>
</evidence>
<dbReference type="PANTHER" id="PTHR31062">
    <property type="entry name" value="XYLOGLUCAN ENDOTRANSGLUCOSYLASE/HYDROLASE PROTEIN 8-RELATED"/>
    <property type="match status" value="1"/>
</dbReference>
<dbReference type="InterPro" id="IPR012341">
    <property type="entry name" value="6hp_glycosidase-like_sf"/>
</dbReference>
<evidence type="ECO:0000256" key="2">
    <source>
        <dbReference type="ARBA" id="ARBA00006865"/>
    </source>
</evidence>